<feature type="compositionally biased region" description="Polar residues" evidence="1">
    <location>
        <begin position="57"/>
        <end position="67"/>
    </location>
</feature>
<sequence length="283" mass="31920">MTKQGPENSDAAQTMNTKTAERMDRAMRNSQDSEGPVPTYEGQEVSKGHIADAVSNLGKTESRNISYDDITPSSTEVLFPRKRDRLLDEFFGAIIEAEGLENIEDAENKEQLEELGLLQEKDDGYEATPLSEKRIPGVLEHEGGKYDWITANDRRVNDVVDTVISDVEDGRRIEALRFMDLKQSDPEAIEDLTGADMRELTHELDQYNCLEFTKTGVTTTSRGQTLKHFLDESYEVMASVAKDRASSYQKVKQEISKHSDHPVLEPDSVNISGHRELIESYME</sequence>
<keyword evidence="3" id="KW-1185">Reference proteome</keyword>
<protein>
    <submittedName>
        <fullName evidence="2">Uncharacterized protein</fullName>
    </submittedName>
</protein>
<proteinExistence type="predicted"/>
<reference evidence="2 3" key="1">
    <citation type="submission" date="2022-09" db="EMBL/GenBank/DDBJ databases">
        <title>Xylan utilization by haloarchaea-nanohaloarchaea associations.</title>
        <authorList>
            <person name="Yakimov M."/>
        </authorList>
    </citation>
    <scope>NUCLEOTIDE SEQUENCE [LARGE SCALE GENOMIC DNA]</scope>
    <source>
        <strain evidence="2 3">SVXNc</strain>
    </source>
</reference>
<accession>A0ABY8CEA7</accession>
<feature type="region of interest" description="Disordered" evidence="1">
    <location>
        <begin position="1"/>
        <end position="67"/>
    </location>
</feature>
<dbReference type="Proteomes" id="UP001218034">
    <property type="component" value="Chromosome"/>
</dbReference>
<evidence type="ECO:0000313" key="2">
    <source>
        <dbReference type="EMBL" id="WEL19549.1"/>
    </source>
</evidence>
<dbReference type="RefSeq" id="WP_347721389.1">
    <property type="nucleotide sequence ID" value="NZ_CP104395.1"/>
</dbReference>
<gene>
    <name evidence="2" type="ORF">SVXNc_0531</name>
</gene>
<name>A0ABY8CEA7_9ARCH</name>
<organism evidence="2 3">
    <name type="scientific">Candidatus Nanohalococcus occultus</name>
    <dbReference type="NCBI Taxonomy" id="2978047"/>
    <lineage>
        <taxon>Archaea</taxon>
        <taxon>Candidatus Nanohalarchaeota</taxon>
        <taxon>Candidatus Nanohalarchaeota incertae sedis</taxon>
        <taxon>Candidatus Nanohalococcus</taxon>
    </lineage>
</organism>
<dbReference type="EMBL" id="CP104395">
    <property type="protein sequence ID" value="WEL19549.1"/>
    <property type="molecule type" value="Genomic_DNA"/>
</dbReference>
<feature type="compositionally biased region" description="Polar residues" evidence="1">
    <location>
        <begin position="1"/>
        <end position="18"/>
    </location>
</feature>
<dbReference type="GeneID" id="90589968"/>
<evidence type="ECO:0000256" key="1">
    <source>
        <dbReference type="SAM" id="MobiDB-lite"/>
    </source>
</evidence>
<evidence type="ECO:0000313" key="3">
    <source>
        <dbReference type="Proteomes" id="UP001218034"/>
    </source>
</evidence>